<keyword evidence="1" id="KW-1133">Transmembrane helix</keyword>
<dbReference type="AlphaFoldDB" id="A0A969WBE4"/>
<sequence>MFNTTYSAPIFSAAVAAIMTVSTFGSLTTYVGQVPTQTKAGFVQSVASRQIDSHLQLALQNSQTQVRDNIAGNVSLLMPQINTETPALMVAQR</sequence>
<feature type="transmembrane region" description="Helical" evidence="1">
    <location>
        <begin position="6"/>
        <end position="31"/>
    </location>
</feature>
<keyword evidence="3" id="KW-1185">Reference proteome</keyword>
<proteinExistence type="predicted"/>
<gene>
    <name evidence="2" type="ORF">G7Y82_14010</name>
</gene>
<comment type="caution">
    <text evidence="2">The sequence shown here is derived from an EMBL/GenBank/DDBJ whole genome shotgun (WGS) entry which is preliminary data.</text>
</comment>
<organism evidence="2 3">
    <name type="scientific">Solimonas marina</name>
    <dbReference type="NCBI Taxonomy" id="2714601"/>
    <lineage>
        <taxon>Bacteria</taxon>
        <taxon>Pseudomonadati</taxon>
        <taxon>Pseudomonadota</taxon>
        <taxon>Gammaproteobacteria</taxon>
        <taxon>Nevskiales</taxon>
        <taxon>Nevskiaceae</taxon>
        <taxon>Solimonas</taxon>
    </lineage>
</organism>
<keyword evidence="1" id="KW-0812">Transmembrane</keyword>
<evidence type="ECO:0000313" key="2">
    <source>
        <dbReference type="EMBL" id="NKF23429.1"/>
    </source>
</evidence>
<dbReference type="Proteomes" id="UP000653472">
    <property type="component" value="Unassembled WGS sequence"/>
</dbReference>
<protein>
    <submittedName>
        <fullName evidence="2">Uncharacterized protein</fullName>
    </submittedName>
</protein>
<evidence type="ECO:0000256" key="1">
    <source>
        <dbReference type="SAM" id="Phobius"/>
    </source>
</evidence>
<dbReference type="RefSeq" id="WP_168148761.1">
    <property type="nucleotide sequence ID" value="NZ_JAAVXB010000008.1"/>
</dbReference>
<dbReference type="EMBL" id="JAAVXB010000008">
    <property type="protein sequence ID" value="NKF23429.1"/>
    <property type="molecule type" value="Genomic_DNA"/>
</dbReference>
<name>A0A969WBE4_9GAMM</name>
<reference evidence="2" key="1">
    <citation type="submission" date="2020-03" db="EMBL/GenBank/DDBJ databases">
        <title>Solimonas marina sp. nov., isolated from deep seawater of the Pacific Ocean.</title>
        <authorList>
            <person name="Liu X."/>
            <person name="Lai Q."/>
            <person name="Sun F."/>
            <person name="Gai Y."/>
            <person name="Li G."/>
            <person name="Shao Z."/>
        </authorList>
    </citation>
    <scope>NUCLEOTIDE SEQUENCE</scope>
    <source>
        <strain evidence="2">C16B3</strain>
    </source>
</reference>
<accession>A0A969WBE4</accession>
<evidence type="ECO:0000313" key="3">
    <source>
        <dbReference type="Proteomes" id="UP000653472"/>
    </source>
</evidence>
<keyword evidence="1" id="KW-0472">Membrane</keyword>